<name>A0A9N9A3A2_9GLOM</name>
<proteinExistence type="predicted"/>
<evidence type="ECO:0000313" key="2">
    <source>
        <dbReference type="Proteomes" id="UP000789342"/>
    </source>
</evidence>
<sequence>MDSEMVKTPFVAKYMNYIYLRRIWKFSMIKPLLIHCSNNVSRNRDYWVAGDVRFVEWLANTDETITSKNLEVLAKMILYDSKPDSAIHSLVLTRKLVLNLFSLQQTRHFFFQREITTGLSIFKLGRTRIMMIRDASHNTKRRSTKNEIHVLLTAHDKGISDAPLSILSNYVRSGAISNITYEILDSALVI</sequence>
<gene>
    <name evidence="1" type="ORF">AMORRO_LOCUS4041</name>
</gene>
<dbReference type="AlphaFoldDB" id="A0A9N9A3A2"/>
<organism evidence="1 2">
    <name type="scientific">Acaulospora morrowiae</name>
    <dbReference type="NCBI Taxonomy" id="94023"/>
    <lineage>
        <taxon>Eukaryota</taxon>
        <taxon>Fungi</taxon>
        <taxon>Fungi incertae sedis</taxon>
        <taxon>Mucoromycota</taxon>
        <taxon>Glomeromycotina</taxon>
        <taxon>Glomeromycetes</taxon>
        <taxon>Diversisporales</taxon>
        <taxon>Acaulosporaceae</taxon>
        <taxon>Acaulospora</taxon>
    </lineage>
</organism>
<accession>A0A9N9A3A2</accession>
<keyword evidence="2" id="KW-1185">Reference proteome</keyword>
<protein>
    <submittedName>
        <fullName evidence="1">15959_t:CDS:1</fullName>
    </submittedName>
</protein>
<comment type="caution">
    <text evidence="1">The sequence shown here is derived from an EMBL/GenBank/DDBJ whole genome shotgun (WGS) entry which is preliminary data.</text>
</comment>
<evidence type="ECO:0000313" key="1">
    <source>
        <dbReference type="EMBL" id="CAG8517601.1"/>
    </source>
</evidence>
<dbReference type="Proteomes" id="UP000789342">
    <property type="component" value="Unassembled WGS sequence"/>
</dbReference>
<dbReference type="EMBL" id="CAJVPV010002101">
    <property type="protein sequence ID" value="CAG8517601.1"/>
    <property type="molecule type" value="Genomic_DNA"/>
</dbReference>
<reference evidence="1" key="1">
    <citation type="submission" date="2021-06" db="EMBL/GenBank/DDBJ databases">
        <authorList>
            <person name="Kallberg Y."/>
            <person name="Tangrot J."/>
            <person name="Rosling A."/>
        </authorList>
    </citation>
    <scope>NUCLEOTIDE SEQUENCE</scope>
    <source>
        <strain evidence="1">CL551</strain>
    </source>
</reference>